<evidence type="ECO:0008006" key="4">
    <source>
        <dbReference type="Google" id="ProtNLM"/>
    </source>
</evidence>
<evidence type="ECO:0000256" key="1">
    <source>
        <dbReference type="SAM" id="Phobius"/>
    </source>
</evidence>
<dbReference type="Proteomes" id="UP000199513">
    <property type="component" value="Unassembled WGS sequence"/>
</dbReference>
<feature type="transmembrane region" description="Helical" evidence="1">
    <location>
        <begin position="299"/>
        <end position="317"/>
    </location>
</feature>
<feature type="transmembrane region" description="Helical" evidence="1">
    <location>
        <begin position="247"/>
        <end position="265"/>
    </location>
</feature>
<keyword evidence="3" id="KW-1185">Reference proteome</keyword>
<reference evidence="2 3" key="1">
    <citation type="submission" date="2016-10" db="EMBL/GenBank/DDBJ databases">
        <authorList>
            <person name="de Groot N.N."/>
        </authorList>
    </citation>
    <scope>NUCLEOTIDE SEQUENCE [LARGE SCALE GENOMIC DNA]</scope>
    <source>
        <strain>GEY</strain>
        <strain evidence="3">DSM 9560</strain>
    </source>
</reference>
<organism evidence="2 3">
    <name type="scientific">Thermoflexibacter ruber</name>
    <dbReference type="NCBI Taxonomy" id="1003"/>
    <lineage>
        <taxon>Bacteria</taxon>
        <taxon>Pseudomonadati</taxon>
        <taxon>Bacteroidota</taxon>
        <taxon>Cytophagia</taxon>
        <taxon>Cytophagales</taxon>
        <taxon>Thermoflexibacteraceae</taxon>
        <taxon>Thermoflexibacter</taxon>
    </lineage>
</organism>
<evidence type="ECO:0000313" key="3">
    <source>
        <dbReference type="Proteomes" id="UP000199513"/>
    </source>
</evidence>
<dbReference type="RefSeq" id="WP_091539411.1">
    <property type="nucleotide sequence ID" value="NZ_FONY01000003.1"/>
</dbReference>
<dbReference type="EMBL" id="FONY01000003">
    <property type="protein sequence ID" value="SFE57253.1"/>
    <property type="molecule type" value="Genomic_DNA"/>
</dbReference>
<keyword evidence="1" id="KW-0472">Membrane</keyword>
<keyword evidence="1" id="KW-1133">Transmembrane helix</keyword>
<feature type="transmembrane region" description="Helical" evidence="1">
    <location>
        <begin position="329"/>
        <end position="345"/>
    </location>
</feature>
<feature type="transmembrane region" description="Helical" evidence="1">
    <location>
        <begin position="122"/>
        <end position="142"/>
    </location>
</feature>
<dbReference type="AlphaFoldDB" id="A0A1I2BPI7"/>
<sequence length="513" mass="60211">MKRLSLNQIFFNLISIVLCISAVVFFYLIFDSQKDRVLSWDEVHYQQAIQRGIVGNALETNSATLSQFLRYSYAKLVSDTVLLQKVIQEMPDEQEDVFLLRHFHPVLPVYVWILCKQISAENWIVLSNCLLLSLFALLFYFYLKSSPLPYPIFYFFIGLSILFISPIFASTFQTANFHSFFSLSCLFFFLQLQNFKSDEQKLSTQLSLSFSIALMILMLETYIVIIFFTSIFYFLSFRNQPQAIAKILCFTLLWVFLLNPSFFYTGGSLKSWAYYTYRIFFASNEEYQSVRLLSVIKDFFLGHISLTILILTSLFALVKNYHRVENPMLLLLFCGFAYLLFMLPFALYHTYLMPAFLLILLASLLIIKSLSDSFVVKLILVLCILAETIYGFVTIPFEQIRAKHQAEKKEIWQIIQLAQQTPLPILADASHVFNYYSQSTQFKKLRTIRESHPEFYERVHYQNLNRYQAIQNQEFGAIILLKIRNYTTEDFEFLISAGYEKITTENYYLFVKK</sequence>
<feature type="transmembrane region" description="Helical" evidence="1">
    <location>
        <begin position="9"/>
        <end position="30"/>
    </location>
</feature>
<evidence type="ECO:0000313" key="2">
    <source>
        <dbReference type="EMBL" id="SFE57253.1"/>
    </source>
</evidence>
<dbReference type="OrthoDB" id="9839102at2"/>
<protein>
    <recommendedName>
        <fullName evidence="4">Dolichyl-phosphate-mannose-protein mannosyltransferase</fullName>
    </recommendedName>
</protein>
<name>A0A1I2BPI7_9BACT</name>
<feature type="transmembrane region" description="Helical" evidence="1">
    <location>
        <begin position="374"/>
        <end position="393"/>
    </location>
</feature>
<keyword evidence="1" id="KW-0812">Transmembrane</keyword>
<accession>A0A1I2BPI7</accession>
<proteinExistence type="predicted"/>
<feature type="transmembrane region" description="Helical" evidence="1">
    <location>
        <begin position="212"/>
        <end position="235"/>
    </location>
</feature>
<gene>
    <name evidence="2" type="ORF">SAMN04488541_100375</name>
</gene>
<feature type="transmembrane region" description="Helical" evidence="1">
    <location>
        <begin position="351"/>
        <end position="367"/>
    </location>
</feature>
<feature type="transmembrane region" description="Helical" evidence="1">
    <location>
        <begin position="148"/>
        <end position="168"/>
    </location>
</feature>
<dbReference type="STRING" id="1003.SAMN04488541_100375"/>